<dbReference type="GO" id="GO:0070593">
    <property type="term" value="P:dendrite self-avoidance"/>
    <property type="evidence" value="ECO:0007669"/>
    <property type="project" value="TreeGrafter"/>
</dbReference>
<proteinExistence type="predicted"/>
<dbReference type="PROSITE" id="PS50835">
    <property type="entry name" value="IG_LIKE"/>
    <property type="match status" value="1"/>
</dbReference>
<evidence type="ECO:0000259" key="3">
    <source>
        <dbReference type="PROSITE" id="PS50835"/>
    </source>
</evidence>
<dbReference type="Pfam" id="PF07686">
    <property type="entry name" value="V-set"/>
    <property type="match status" value="1"/>
</dbReference>
<reference evidence="4" key="3">
    <citation type="submission" date="2025-09" db="UniProtKB">
        <authorList>
            <consortium name="Ensembl"/>
        </authorList>
    </citation>
    <scope>IDENTIFICATION</scope>
</reference>
<keyword evidence="5" id="KW-1185">Reference proteome</keyword>
<feature type="domain" description="Ig-like" evidence="3">
    <location>
        <begin position="68"/>
        <end position="176"/>
    </location>
</feature>
<name>A0AAZ1XPM2_OREAU</name>
<reference evidence="4" key="2">
    <citation type="submission" date="2025-08" db="UniProtKB">
        <authorList>
            <consortium name="Ensembl"/>
        </authorList>
    </citation>
    <scope>IDENTIFICATION</scope>
</reference>
<dbReference type="Gene3D" id="2.60.40.10">
    <property type="entry name" value="Immunoglobulins"/>
    <property type="match status" value="1"/>
</dbReference>
<accession>A0AAZ1XPM2</accession>
<organism evidence="4 5">
    <name type="scientific">Oreochromis aureus</name>
    <name type="common">Israeli tilapia</name>
    <name type="synonym">Chromis aureus</name>
    <dbReference type="NCBI Taxonomy" id="47969"/>
    <lineage>
        <taxon>Eukaryota</taxon>
        <taxon>Metazoa</taxon>
        <taxon>Chordata</taxon>
        <taxon>Craniata</taxon>
        <taxon>Vertebrata</taxon>
        <taxon>Euteleostomi</taxon>
        <taxon>Actinopterygii</taxon>
        <taxon>Neopterygii</taxon>
        <taxon>Teleostei</taxon>
        <taxon>Neoteleostei</taxon>
        <taxon>Acanthomorphata</taxon>
        <taxon>Ovalentaria</taxon>
        <taxon>Cichlomorphae</taxon>
        <taxon>Cichliformes</taxon>
        <taxon>Cichlidae</taxon>
        <taxon>African cichlids</taxon>
        <taxon>Pseudocrenilabrinae</taxon>
        <taxon>Oreochromini</taxon>
        <taxon>Oreochromis</taxon>
    </lineage>
</organism>
<evidence type="ECO:0000256" key="2">
    <source>
        <dbReference type="SAM" id="MobiDB-lite"/>
    </source>
</evidence>
<gene>
    <name evidence="4" type="primary">CERT1</name>
</gene>
<dbReference type="InterPro" id="IPR003598">
    <property type="entry name" value="Ig_sub2"/>
</dbReference>
<evidence type="ECO:0000256" key="1">
    <source>
        <dbReference type="ARBA" id="ARBA00023319"/>
    </source>
</evidence>
<dbReference type="GO" id="GO:0007411">
    <property type="term" value="P:axon guidance"/>
    <property type="evidence" value="ECO:0007669"/>
    <property type="project" value="TreeGrafter"/>
</dbReference>
<sequence>MKGRGTLKRRLQDDSLHSVGDLDGSWKPAPGYINRFFQSSDSVMLTSADISDEGYYEFDCNNQREESAQLQVFIPSDVFVHEGEDAILPCRSITAGQWVKSVRWRRDGEVVLDVRSGKTTYGKSFDESRVSIPSDWHQRANLSLIIKRAEARDGGVYYCDIDKVEKHRSAVRLHVSTPPTPPTLSQPQSRCHNGRRSSIKTRSPCFSCLADIL</sequence>
<dbReference type="GO" id="GO:0007156">
    <property type="term" value="P:homophilic cell adhesion via plasma membrane adhesion molecules"/>
    <property type="evidence" value="ECO:0007669"/>
    <property type="project" value="TreeGrafter"/>
</dbReference>
<dbReference type="InterPro" id="IPR036179">
    <property type="entry name" value="Ig-like_dom_sf"/>
</dbReference>
<keyword evidence="1" id="KW-0393">Immunoglobulin domain</keyword>
<dbReference type="SUPFAM" id="SSF48726">
    <property type="entry name" value="Immunoglobulin"/>
    <property type="match status" value="1"/>
</dbReference>
<dbReference type="GO" id="GO:0098632">
    <property type="term" value="F:cell-cell adhesion mediator activity"/>
    <property type="evidence" value="ECO:0007669"/>
    <property type="project" value="TreeGrafter"/>
</dbReference>
<dbReference type="GO" id="GO:0030424">
    <property type="term" value="C:axon"/>
    <property type="evidence" value="ECO:0007669"/>
    <property type="project" value="TreeGrafter"/>
</dbReference>
<feature type="region of interest" description="Disordered" evidence="2">
    <location>
        <begin position="174"/>
        <end position="197"/>
    </location>
</feature>
<dbReference type="InterPro" id="IPR013783">
    <property type="entry name" value="Ig-like_fold"/>
</dbReference>
<evidence type="ECO:0000313" key="5">
    <source>
        <dbReference type="Proteomes" id="UP000472276"/>
    </source>
</evidence>
<dbReference type="Ensembl" id="ENSOABT00000072067.1">
    <property type="protein sequence ID" value="ENSOABP00000070231.1"/>
    <property type="gene ID" value="ENSOABG00000027726.1"/>
</dbReference>
<evidence type="ECO:0000313" key="4">
    <source>
        <dbReference type="Ensembl" id="ENSOABP00000070231.1"/>
    </source>
</evidence>
<dbReference type="PANTHER" id="PTHR10075:SF100">
    <property type="entry name" value="FASCICLIN-2"/>
    <property type="match status" value="1"/>
</dbReference>
<dbReference type="PANTHER" id="PTHR10075">
    <property type="entry name" value="BASIGIN RELATED"/>
    <property type="match status" value="1"/>
</dbReference>
<dbReference type="InterPro" id="IPR003599">
    <property type="entry name" value="Ig_sub"/>
</dbReference>
<dbReference type="Proteomes" id="UP000472276">
    <property type="component" value="Unassembled WGS sequence"/>
</dbReference>
<dbReference type="InterPro" id="IPR013106">
    <property type="entry name" value="Ig_V-set"/>
</dbReference>
<protein>
    <recommendedName>
        <fullName evidence="3">Ig-like domain-containing protein</fullName>
    </recommendedName>
</protein>
<reference evidence="5" key="1">
    <citation type="submission" date="2020-03" db="EMBL/GenBank/DDBJ databases">
        <title>Evolution of repeat sequences and sex chromosomes of tilapia species revealed by chromosome-level genomes.</title>
        <authorList>
            <person name="Xu L."/>
            <person name="Tao W."/>
            <person name="Wang D."/>
            <person name="Zhou Q."/>
        </authorList>
    </citation>
    <scope>NUCLEOTIDE SEQUENCE [LARGE SCALE GENOMIC DNA]</scope>
    <source>
        <strain evidence="5">Israel</strain>
    </source>
</reference>
<dbReference type="SMART" id="SM00409">
    <property type="entry name" value="IG"/>
    <property type="match status" value="1"/>
</dbReference>
<dbReference type="GO" id="GO:0005886">
    <property type="term" value="C:plasma membrane"/>
    <property type="evidence" value="ECO:0007669"/>
    <property type="project" value="TreeGrafter"/>
</dbReference>
<dbReference type="SMART" id="SM00408">
    <property type="entry name" value="IGc2"/>
    <property type="match status" value="1"/>
</dbReference>
<dbReference type="AlphaFoldDB" id="A0AAZ1XPM2"/>
<dbReference type="InterPro" id="IPR007110">
    <property type="entry name" value="Ig-like_dom"/>
</dbReference>